<reference evidence="7" key="2">
    <citation type="submission" date="2025-08" db="UniProtKB">
        <authorList>
            <consortium name="Ensembl"/>
        </authorList>
    </citation>
    <scope>IDENTIFICATION</scope>
</reference>
<dbReference type="EMBL" id="ABDC03020993">
    <property type="status" value="NOT_ANNOTATED_CDS"/>
    <property type="molecule type" value="Genomic_DNA"/>
</dbReference>
<dbReference type="Ensembl" id="ENSMICT00000068678.1">
    <property type="protein sequence ID" value="ENSMICP00000048099.1"/>
    <property type="gene ID" value="ENSMICG00000042347.1"/>
</dbReference>
<keyword evidence="5" id="KW-1133">Transmembrane helix</keyword>
<keyword evidence="2" id="KW-0560">Oxidoreductase</keyword>
<feature type="transmembrane region" description="Helical" evidence="5">
    <location>
        <begin position="382"/>
        <end position="405"/>
    </location>
</feature>
<dbReference type="InterPro" id="IPR036291">
    <property type="entry name" value="NAD(P)-bd_dom_sf"/>
</dbReference>
<dbReference type="PANTHER" id="PTHR43245:SF51">
    <property type="entry name" value="SHORT CHAIN DEHYDROGENASE_REDUCTASE FAMILY 42E, MEMBER 2"/>
    <property type="match status" value="1"/>
</dbReference>
<dbReference type="Gene3D" id="3.40.50.720">
    <property type="entry name" value="NAD(P)-binding Rossmann-like Domain"/>
    <property type="match status" value="1"/>
</dbReference>
<dbReference type="GO" id="GO:0006694">
    <property type="term" value="P:steroid biosynthetic process"/>
    <property type="evidence" value="ECO:0007669"/>
    <property type="project" value="InterPro"/>
</dbReference>
<keyword evidence="3" id="KW-0520">NAD</keyword>
<evidence type="ECO:0000256" key="5">
    <source>
        <dbReference type="SAM" id="Phobius"/>
    </source>
</evidence>
<evidence type="ECO:0000256" key="1">
    <source>
        <dbReference type="ARBA" id="ARBA00009219"/>
    </source>
</evidence>
<protein>
    <submittedName>
        <fullName evidence="7">Short chain dehydrogenase/reductase family 42E, member 2</fullName>
    </submittedName>
</protein>
<dbReference type="InterPro" id="IPR050177">
    <property type="entry name" value="Lipid_A_modif_metabolic_enz"/>
</dbReference>
<evidence type="ECO:0000313" key="8">
    <source>
        <dbReference type="Proteomes" id="UP000694394"/>
    </source>
</evidence>
<gene>
    <name evidence="7" type="primary">SDR42E2</name>
</gene>
<accession>A0A8C6EKB2</accession>
<dbReference type="InterPro" id="IPR002225">
    <property type="entry name" value="3Beta_OHSteriod_DH/Estase"/>
</dbReference>
<keyword evidence="5" id="KW-0472">Membrane</keyword>
<reference evidence="7" key="3">
    <citation type="submission" date="2025-09" db="UniProtKB">
        <authorList>
            <consortium name="Ensembl"/>
        </authorList>
    </citation>
    <scope>IDENTIFICATION</scope>
</reference>
<name>A0A8C6EKB2_MICMU</name>
<reference evidence="7" key="1">
    <citation type="submission" date="2016-12" db="EMBL/GenBank/DDBJ databases">
        <title>Mouse lemur reference genome and diversity panel.</title>
        <authorList>
            <person name="Harris R."/>
            <person name="Larsen P."/>
            <person name="Liu Y."/>
            <person name="Hughes D.S."/>
            <person name="Murali S."/>
            <person name="Raveendran M."/>
            <person name="Korchina V."/>
            <person name="Wang M."/>
            <person name="Jhangiani S."/>
            <person name="Bandaranaike D."/>
            <person name="Bellair M."/>
            <person name="Blankenburg K."/>
            <person name="Chao H."/>
            <person name="Dahdouli M."/>
            <person name="Dinh H."/>
            <person name="Doddapaneni H."/>
            <person name="English A."/>
            <person name="Firestine M."/>
            <person name="Gnanaolivu R."/>
            <person name="Gross S."/>
            <person name="Hernandez B."/>
            <person name="Javaid M."/>
            <person name="Jayaseelan J."/>
            <person name="Jones J."/>
            <person name="Khan Z."/>
            <person name="Kovar C."/>
            <person name="Kurapati P."/>
            <person name="Le B."/>
            <person name="Lee S."/>
            <person name="Li M."/>
            <person name="Mathew T."/>
            <person name="Narasimhan A."/>
            <person name="Ngo D."/>
            <person name="Nguyen L."/>
            <person name="Okwuonu G."/>
            <person name="Ongeri F."/>
            <person name="Osuji N."/>
            <person name="Pu L.-L."/>
            <person name="Puazo M."/>
            <person name="Quiroz J."/>
            <person name="Raj R."/>
            <person name="Rajbhandari K."/>
            <person name="Reid J.G."/>
            <person name="Santibanez J."/>
            <person name="Sexton D."/>
            <person name="Skinner E."/>
            <person name="Vee V."/>
            <person name="Weissenberger G."/>
            <person name="Wu Y."/>
            <person name="Xin Y."/>
            <person name="Han Y."/>
            <person name="Campbell C."/>
            <person name="Brown A."/>
            <person name="Sullivan B."/>
            <person name="Shelton J."/>
            <person name="Brown S."/>
            <person name="Dudchenko O."/>
            <person name="Machol I."/>
            <person name="Durand N."/>
            <person name="Shamim M."/>
            <person name="Lieberman A."/>
            <person name="Muzny D.M."/>
            <person name="Richards S."/>
            <person name="Yoder A."/>
            <person name="Worley K.C."/>
            <person name="Rogers J."/>
            <person name="Gibbs R.A."/>
        </authorList>
    </citation>
    <scope>NUCLEOTIDE SEQUENCE [LARGE SCALE GENOMIC DNA]</scope>
</reference>
<dbReference type="Proteomes" id="UP000694394">
    <property type="component" value="Chromosome 17"/>
</dbReference>
<evidence type="ECO:0000256" key="4">
    <source>
        <dbReference type="SAM" id="MobiDB-lite"/>
    </source>
</evidence>
<dbReference type="AlphaFoldDB" id="A0A8C6EKB2"/>
<feature type="region of interest" description="Disordered" evidence="4">
    <location>
        <begin position="1"/>
        <end position="29"/>
    </location>
</feature>
<feature type="domain" description="3-beta hydroxysteroid dehydrogenase/isomerase" evidence="6">
    <location>
        <begin position="31"/>
        <end position="296"/>
    </location>
</feature>
<dbReference type="Pfam" id="PF01073">
    <property type="entry name" value="3Beta_HSD"/>
    <property type="match status" value="1"/>
</dbReference>
<organism evidence="7 8">
    <name type="scientific">Microcebus murinus</name>
    <name type="common">Gray mouse lemur</name>
    <name type="synonym">Lemur murinus</name>
    <dbReference type="NCBI Taxonomy" id="30608"/>
    <lineage>
        <taxon>Eukaryota</taxon>
        <taxon>Metazoa</taxon>
        <taxon>Chordata</taxon>
        <taxon>Craniata</taxon>
        <taxon>Vertebrata</taxon>
        <taxon>Euteleostomi</taxon>
        <taxon>Mammalia</taxon>
        <taxon>Eutheria</taxon>
        <taxon>Euarchontoglires</taxon>
        <taxon>Primates</taxon>
        <taxon>Strepsirrhini</taxon>
        <taxon>Lemuriformes</taxon>
        <taxon>Cheirogaleidae</taxon>
        <taxon>Microcebus</taxon>
    </lineage>
</organism>
<dbReference type="GeneTree" id="ENSGT00940000160393"/>
<keyword evidence="8" id="KW-1185">Reference proteome</keyword>
<keyword evidence="5" id="KW-0812">Transmembrane</keyword>
<dbReference type="FunFam" id="3.40.50.720:FF:000138">
    <property type="entry name" value="Short-chain dehydrogenase/reductase family 42E member 1"/>
    <property type="match status" value="1"/>
</dbReference>
<sequence length="415" mass="46004">MKPNPTGKAADQAPQQKTQAKPEKAPRQKVLVTGGGGYLGFTLGSSLARSGTSVILLDLHRPQWTLPSGTEFIQADVRDEETLYRAFEGVDCVFHMASYGMSGEEKLQKEQIESINVGGTKLVIDVCVRRRVPRLIYTSTVNVAFGGKPIEQGDEDSVPYFPLDKHVDHYSRTKAIADQLTLMANGTPLPGGGTLRTCVLRPPGIYGPEEQRHLPRVVSHLKKMLFMVRFGDRRTRMNWVHVHNLVQAHMLAAEALTAAKGYVASGQAYYINDGDSINLFEWIAPLFEKLGYSQPWIQVPTSWIYLTASVMEHVHLALRPICSVPLLLTRSEVCSVAVTHTFQIAKARAQLGYAPDKFSFSDAVERYMQSSAPRQRGSTTRALLRLLLGLLLLGLLALALHYLCLQPLRAATERL</sequence>
<dbReference type="GO" id="GO:0016616">
    <property type="term" value="F:oxidoreductase activity, acting on the CH-OH group of donors, NAD or NADP as acceptor"/>
    <property type="evidence" value="ECO:0007669"/>
    <property type="project" value="InterPro"/>
</dbReference>
<evidence type="ECO:0000256" key="2">
    <source>
        <dbReference type="ARBA" id="ARBA00023002"/>
    </source>
</evidence>
<evidence type="ECO:0000259" key="6">
    <source>
        <dbReference type="Pfam" id="PF01073"/>
    </source>
</evidence>
<dbReference type="PANTHER" id="PTHR43245">
    <property type="entry name" value="BIFUNCTIONAL POLYMYXIN RESISTANCE PROTEIN ARNA"/>
    <property type="match status" value="1"/>
</dbReference>
<evidence type="ECO:0000256" key="3">
    <source>
        <dbReference type="ARBA" id="ARBA00023027"/>
    </source>
</evidence>
<comment type="similarity">
    <text evidence="1">Belongs to the 3-beta-HSD family.</text>
</comment>
<evidence type="ECO:0000313" key="7">
    <source>
        <dbReference type="Ensembl" id="ENSMICP00000048099.1"/>
    </source>
</evidence>
<proteinExistence type="inferred from homology"/>
<dbReference type="SUPFAM" id="SSF51735">
    <property type="entry name" value="NAD(P)-binding Rossmann-fold domains"/>
    <property type="match status" value="1"/>
</dbReference>